<feature type="region of interest" description="Disordered" evidence="1">
    <location>
        <begin position="1"/>
        <end position="63"/>
    </location>
</feature>
<name>A0A225NG26_9RHOB</name>
<keyword evidence="2" id="KW-0472">Membrane</keyword>
<reference evidence="3 4" key="1">
    <citation type="submission" date="2013-04" db="EMBL/GenBank/DDBJ databases">
        <title>Oceanicola sp. 22II1-22F33 Genome Sequencing.</title>
        <authorList>
            <person name="Lai Q."/>
            <person name="Li G."/>
            <person name="Shao Z."/>
        </authorList>
    </citation>
    <scope>NUCLEOTIDE SEQUENCE [LARGE SCALE GENOMIC DNA]</scope>
    <source>
        <strain evidence="3 4">22II1-22F33</strain>
    </source>
</reference>
<evidence type="ECO:0000256" key="1">
    <source>
        <dbReference type="SAM" id="MobiDB-lite"/>
    </source>
</evidence>
<dbReference type="Proteomes" id="UP000215377">
    <property type="component" value="Unassembled WGS sequence"/>
</dbReference>
<dbReference type="AlphaFoldDB" id="A0A225NG26"/>
<organism evidence="3 4">
    <name type="scientific">Marinibacterium profundimaris</name>
    <dbReference type="NCBI Taxonomy" id="1679460"/>
    <lineage>
        <taxon>Bacteria</taxon>
        <taxon>Pseudomonadati</taxon>
        <taxon>Pseudomonadota</taxon>
        <taxon>Alphaproteobacteria</taxon>
        <taxon>Rhodobacterales</taxon>
        <taxon>Paracoccaceae</taxon>
        <taxon>Marinibacterium</taxon>
    </lineage>
</organism>
<feature type="transmembrane region" description="Helical" evidence="2">
    <location>
        <begin position="69"/>
        <end position="88"/>
    </location>
</feature>
<gene>
    <name evidence="3" type="ORF">ATO3_24685</name>
</gene>
<evidence type="ECO:0000313" key="3">
    <source>
        <dbReference type="EMBL" id="OWU68099.1"/>
    </source>
</evidence>
<protein>
    <submittedName>
        <fullName evidence="3">Uncharacterized protein</fullName>
    </submittedName>
</protein>
<proteinExistence type="predicted"/>
<comment type="caution">
    <text evidence="3">The sequence shown here is derived from an EMBL/GenBank/DDBJ whole genome shotgun (WGS) entry which is preliminary data.</text>
</comment>
<feature type="compositionally biased region" description="Basic and acidic residues" evidence="1">
    <location>
        <begin position="42"/>
        <end position="57"/>
    </location>
</feature>
<dbReference type="EMBL" id="AQQR01000023">
    <property type="protein sequence ID" value="OWU68099.1"/>
    <property type="molecule type" value="Genomic_DNA"/>
</dbReference>
<keyword evidence="2" id="KW-1133">Transmembrane helix</keyword>
<keyword evidence="4" id="KW-1185">Reference proteome</keyword>
<sequence length="90" mass="9257">MRDRIDSGATGDKVAHPDPAAAPLGTDDEASGHPPTAAQVREASRHETARTRPHDTNGRGSAGAGRASVLLIGLAVGAIILFIAWIILRG</sequence>
<keyword evidence="2" id="KW-0812">Transmembrane</keyword>
<accession>A0A225NG26</accession>
<evidence type="ECO:0000256" key="2">
    <source>
        <dbReference type="SAM" id="Phobius"/>
    </source>
</evidence>
<evidence type="ECO:0000313" key="4">
    <source>
        <dbReference type="Proteomes" id="UP000215377"/>
    </source>
</evidence>